<evidence type="ECO:0000313" key="3">
    <source>
        <dbReference type="Proteomes" id="UP000017248"/>
    </source>
</evidence>
<organism evidence="2 3">
    <name type="scientific">Lactobacillus helveticus CIRM-BIA 951</name>
    <dbReference type="NCBI Taxonomy" id="1226334"/>
    <lineage>
        <taxon>Bacteria</taxon>
        <taxon>Bacillati</taxon>
        <taxon>Bacillota</taxon>
        <taxon>Bacilli</taxon>
        <taxon>Lactobacillales</taxon>
        <taxon>Lactobacillaceae</taxon>
        <taxon>Lactobacillus</taxon>
    </lineage>
</organism>
<reference evidence="2" key="1">
    <citation type="submission" date="2013-09" db="EMBL/GenBank/DDBJ databases">
        <title>Draft Genome Sequence of five Lactobacillus helveticus strains CIRM-BIA 101T, 103, 104, 951 and 953 isolated from milk product.</title>
        <authorList>
            <person name="Valence F."/>
            <person name="Chuat V."/>
            <person name="Ma L."/>
            <person name="Creno S."/>
            <person name="Falentin H."/>
            <person name="Lortal S."/>
            <person name="Bizet C."/>
            <person name="Clermont D."/>
            <person name="Loux V."/>
            <person name="Bouchier C."/>
            <person name="Cousin S."/>
        </authorList>
    </citation>
    <scope>NUCLEOTIDE SEQUENCE [LARGE SCALE GENOMIC DNA]</scope>
    <source>
        <strain evidence="2">CIRM-BIA 951</strain>
    </source>
</reference>
<proteinExistence type="predicted"/>
<dbReference type="Gene3D" id="2.70.98.60">
    <property type="entry name" value="alpha-galactosidase from lactobacil brevis"/>
    <property type="match status" value="1"/>
</dbReference>
<evidence type="ECO:0000313" key="2">
    <source>
        <dbReference type="EMBL" id="CDI58837.1"/>
    </source>
</evidence>
<gene>
    <name evidence="2" type="ORF">LHCIRMBIA951_01866</name>
</gene>
<dbReference type="EMBL" id="CBUK010000108">
    <property type="protein sequence ID" value="CDI58837.1"/>
    <property type="molecule type" value="Genomic_DNA"/>
</dbReference>
<name>U6F3W0_LACHE</name>
<protein>
    <recommendedName>
        <fullName evidence="1">Glycosyl hydrolase family 36 N-terminal domain-containing protein</fullName>
    </recommendedName>
</protein>
<dbReference type="Proteomes" id="UP000017248">
    <property type="component" value="Unassembled WGS sequence"/>
</dbReference>
<dbReference type="InterPro" id="IPR031704">
    <property type="entry name" value="Glyco_hydro_36_N"/>
</dbReference>
<comment type="caution">
    <text evidence="2">The sequence shown here is derived from an EMBL/GenBank/DDBJ whole genome shotgun (WGS) entry which is preliminary data.</text>
</comment>
<dbReference type="HOGENOM" id="CLU_2734923_0_0_9"/>
<feature type="domain" description="Glycosyl hydrolase family 36 N-terminal" evidence="1">
    <location>
        <begin position="1"/>
        <end position="63"/>
    </location>
</feature>
<dbReference type="AlphaFoldDB" id="U6F3W0"/>
<sequence>MPASFVKKDEDAETLIITLEDKKSSLEFELFYTIFKDQPVITRSVKVKNMGSETHFLKNLLHAIRFCRSRI</sequence>
<keyword evidence="3" id="KW-1185">Reference proteome</keyword>
<evidence type="ECO:0000259" key="1">
    <source>
        <dbReference type="Pfam" id="PF16875"/>
    </source>
</evidence>
<dbReference type="Pfam" id="PF16875">
    <property type="entry name" value="Glyco_hydro_36N"/>
    <property type="match status" value="1"/>
</dbReference>
<accession>U6F3W0</accession>
<dbReference type="InterPro" id="IPR038417">
    <property type="entry name" value="Alpga-gal_N_sf"/>
</dbReference>